<feature type="transmembrane region" description="Helical" evidence="6">
    <location>
        <begin position="93"/>
        <end position="117"/>
    </location>
</feature>
<feature type="transmembrane region" description="Helical" evidence="6">
    <location>
        <begin position="12"/>
        <end position="30"/>
    </location>
</feature>
<name>A0A9D7E6K6_9PROT</name>
<evidence type="ECO:0000256" key="1">
    <source>
        <dbReference type="ARBA" id="ARBA00004651"/>
    </source>
</evidence>
<evidence type="ECO:0000256" key="3">
    <source>
        <dbReference type="ARBA" id="ARBA00022692"/>
    </source>
</evidence>
<dbReference type="NCBIfam" id="TIGR04408">
    <property type="entry name" value="LptG_lptG"/>
    <property type="match status" value="1"/>
</dbReference>
<keyword evidence="3 6" id="KW-0812">Transmembrane</keyword>
<evidence type="ECO:0000256" key="6">
    <source>
        <dbReference type="SAM" id="Phobius"/>
    </source>
</evidence>
<protein>
    <submittedName>
        <fullName evidence="7">LPS export ABC transporter permease LptG</fullName>
    </submittedName>
</protein>
<keyword evidence="2" id="KW-1003">Cell membrane</keyword>
<dbReference type="GO" id="GO:0043190">
    <property type="term" value="C:ATP-binding cassette (ABC) transporter complex"/>
    <property type="evidence" value="ECO:0007669"/>
    <property type="project" value="InterPro"/>
</dbReference>
<feature type="transmembrane region" description="Helical" evidence="6">
    <location>
        <begin position="304"/>
        <end position="327"/>
    </location>
</feature>
<gene>
    <name evidence="7" type="primary">lptG</name>
    <name evidence="7" type="ORF">IPH26_19935</name>
</gene>
<dbReference type="GO" id="GO:0055085">
    <property type="term" value="P:transmembrane transport"/>
    <property type="evidence" value="ECO:0007669"/>
    <property type="project" value="InterPro"/>
</dbReference>
<dbReference type="GO" id="GO:0015920">
    <property type="term" value="P:lipopolysaccharide transport"/>
    <property type="evidence" value="ECO:0007669"/>
    <property type="project" value="TreeGrafter"/>
</dbReference>
<keyword evidence="4 6" id="KW-1133">Transmembrane helix</keyword>
<evidence type="ECO:0000313" key="7">
    <source>
        <dbReference type="EMBL" id="MBK6975104.1"/>
    </source>
</evidence>
<feature type="transmembrane region" description="Helical" evidence="6">
    <location>
        <begin position="64"/>
        <end position="81"/>
    </location>
</feature>
<dbReference type="PANTHER" id="PTHR33529">
    <property type="entry name" value="SLR0882 PROTEIN-RELATED"/>
    <property type="match status" value="1"/>
</dbReference>
<keyword evidence="5 6" id="KW-0472">Membrane</keyword>
<dbReference type="Pfam" id="PF03739">
    <property type="entry name" value="LptF_LptG"/>
    <property type="match status" value="1"/>
</dbReference>
<evidence type="ECO:0000256" key="5">
    <source>
        <dbReference type="ARBA" id="ARBA00023136"/>
    </source>
</evidence>
<dbReference type="InterPro" id="IPR030923">
    <property type="entry name" value="LptG"/>
</dbReference>
<organism evidence="7 8">
    <name type="scientific">Candidatus Methylophosphatis roskildensis</name>
    <dbReference type="NCBI Taxonomy" id="2899263"/>
    <lineage>
        <taxon>Bacteria</taxon>
        <taxon>Pseudomonadati</taxon>
        <taxon>Pseudomonadota</taxon>
        <taxon>Betaproteobacteria</taxon>
        <taxon>Nitrosomonadales</taxon>
        <taxon>Sterolibacteriaceae</taxon>
        <taxon>Candidatus Methylophosphatis</taxon>
    </lineage>
</organism>
<dbReference type="PANTHER" id="PTHR33529:SF2">
    <property type="entry name" value="LIPOPOLYSACCHARIDE EXPORT SYSTEM PERMEASE PROTEIN LPTG"/>
    <property type="match status" value="1"/>
</dbReference>
<feature type="transmembrane region" description="Helical" evidence="6">
    <location>
        <begin position="274"/>
        <end position="292"/>
    </location>
</feature>
<reference evidence="7" key="1">
    <citation type="submission" date="2020-10" db="EMBL/GenBank/DDBJ databases">
        <title>Connecting structure to function with the recovery of over 1000 high-quality activated sludge metagenome-assembled genomes encoding full-length rRNA genes using long-read sequencing.</title>
        <authorList>
            <person name="Singleton C.M."/>
            <person name="Petriglieri F."/>
            <person name="Kristensen J.M."/>
            <person name="Kirkegaard R.H."/>
            <person name="Michaelsen T.Y."/>
            <person name="Andersen M.H."/>
            <person name="Karst S.M."/>
            <person name="Dueholm M.S."/>
            <person name="Nielsen P.H."/>
            <person name="Albertsen M."/>
        </authorList>
    </citation>
    <scope>NUCLEOTIDE SEQUENCE</scope>
    <source>
        <strain evidence="7">Bjer_18-Q3-R1-45_BAT3C.347</strain>
    </source>
</reference>
<proteinExistence type="predicted"/>
<evidence type="ECO:0000313" key="8">
    <source>
        <dbReference type="Proteomes" id="UP000807785"/>
    </source>
</evidence>
<feature type="transmembrane region" description="Helical" evidence="6">
    <location>
        <begin position="333"/>
        <end position="354"/>
    </location>
</feature>
<comment type="caution">
    <text evidence="7">The sequence shown here is derived from an EMBL/GenBank/DDBJ whole genome shotgun (WGS) entry which is preliminary data.</text>
</comment>
<dbReference type="EMBL" id="JADJEV010000005">
    <property type="protein sequence ID" value="MBK6975104.1"/>
    <property type="molecule type" value="Genomic_DNA"/>
</dbReference>
<comment type="subcellular location">
    <subcellularLocation>
        <location evidence="1">Cell membrane</location>
        <topology evidence="1">Multi-pass membrane protein</topology>
    </subcellularLocation>
</comment>
<evidence type="ECO:0000256" key="4">
    <source>
        <dbReference type="ARBA" id="ARBA00022989"/>
    </source>
</evidence>
<evidence type="ECO:0000256" key="2">
    <source>
        <dbReference type="ARBA" id="ARBA00022475"/>
    </source>
</evidence>
<dbReference type="InterPro" id="IPR005495">
    <property type="entry name" value="LptG/LptF_permease"/>
</dbReference>
<dbReference type="AlphaFoldDB" id="A0A9D7E6K6"/>
<accession>A0A9D7E6K6</accession>
<dbReference type="Proteomes" id="UP000807785">
    <property type="component" value="Unassembled WGS sequence"/>
</dbReference>
<sequence length="357" mass="40032">MKVYQRYLAKEIYLSVLFVLVAFLALFAFFDMMAEIDDIGRGDYKIHHALLFVLLSLPGRVYELFPIAVLIGTLYALTLLARHSEITVLRASGLATGSLLGTLGLIGVAFVVLTFLFGEVVLPPAERAAQQLRLAATSSVVAQEFRSGLWVRDEKVFLNVRTVLPDTTLRGIRMYEFDDKWVLRAISEAQEGRYMRPDSWRLTDVVQTSFLGDRTAVTRLPERLWKSTLSPEVLSVLLVAPERMSLPNLNTYIHHLSENQQRTERYQIAVWKKLIYPLASLVMMALAVPFAYMHDRMGAVSLKVFAGIMIGIGFHALNGLFGNLGVINSWPPAVAALTPSLAFLATAAAMLWWVERR</sequence>